<dbReference type="InterPro" id="IPR011249">
    <property type="entry name" value="Metalloenz_LuxS/M16"/>
</dbReference>
<feature type="chain" id="PRO_5036835494" evidence="2">
    <location>
        <begin position="25"/>
        <end position="919"/>
    </location>
</feature>
<feature type="domain" description="Peptidase M16 C-terminal" evidence="4">
    <location>
        <begin position="200"/>
        <end position="375"/>
    </location>
</feature>
<organism evidence="5 6">
    <name type="scientific">Arenicella chitinivorans</name>
    <dbReference type="NCBI Taxonomy" id="1329800"/>
    <lineage>
        <taxon>Bacteria</taxon>
        <taxon>Pseudomonadati</taxon>
        <taxon>Pseudomonadota</taxon>
        <taxon>Gammaproteobacteria</taxon>
        <taxon>Arenicellales</taxon>
        <taxon>Arenicellaceae</taxon>
        <taxon>Arenicella</taxon>
    </lineage>
</organism>
<protein>
    <submittedName>
        <fullName evidence="5">Peptidase M16</fullName>
    </submittedName>
</protein>
<feature type="domain" description="Peptidase M16 C-terminal" evidence="4">
    <location>
        <begin position="640"/>
        <end position="815"/>
    </location>
</feature>
<dbReference type="SUPFAM" id="SSF63411">
    <property type="entry name" value="LuxS/MPP-like metallohydrolase"/>
    <property type="match status" value="4"/>
</dbReference>
<comment type="similarity">
    <text evidence="1">Belongs to the peptidase M16 family.</text>
</comment>
<gene>
    <name evidence="5" type="ORF">GCM10008090_05790</name>
</gene>
<dbReference type="EMBL" id="BMXA01000001">
    <property type="protein sequence ID" value="GGZ99966.1"/>
    <property type="molecule type" value="Genomic_DNA"/>
</dbReference>
<keyword evidence="2" id="KW-0732">Signal</keyword>
<evidence type="ECO:0000259" key="4">
    <source>
        <dbReference type="Pfam" id="PF05193"/>
    </source>
</evidence>
<evidence type="ECO:0000313" key="6">
    <source>
        <dbReference type="Proteomes" id="UP000614811"/>
    </source>
</evidence>
<dbReference type="InterPro" id="IPR011765">
    <property type="entry name" value="Pept_M16_N"/>
</dbReference>
<evidence type="ECO:0000256" key="2">
    <source>
        <dbReference type="SAM" id="SignalP"/>
    </source>
</evidence>
<dbReference type="Pfam" id="PF00675">
    <property type="entry name" value="Peptidase_M16"/>
    <property type="match status" value="2"/>
</dbReference>
<dbReference type="Proteomes" id="UP000614811">
    <property type="component" value="Unassembled WGS sequence"/>
</dbReference>
<comment type="caution">
    <text evidence="5">The sequence shown here is derived from an EMBL/GenBank/DDBJ whole genome shotgun (WGS) entry which is preliminary data.</text>
</comment>
<dbReference type="PANTHER" id="PTHR11851:SF49">
    <property type="entry name" value="MITOCHONDRIAL-PROCESSING PEPTIDASE SUBUNIT ALPHA"/>
    <property type="match status" value="1"/>
</dbReference>
<accession>A0A918VIZ4</accession>
<dbReference type="RefSeq" id="WP_189398494.1">
    <property type="nucleotide sequence ID" value="NZ_BMXA01000001.1"/>
</dbReference>
<evidence type="ECO:0000256" key="1">
    <source>
        <dbReference type="ARBA" id="ARBA00007261"/>
    </source>
</evidence>
<dbReference type="Pfam" id="PF05193">
    <property type="entry name" value="Peptidase_M16_C"/>
    <property type="match status" value="2"/>
</dbReference>
<feature type="domain" description="Peptidase M16 N-terminal" evidence="3">
    <location>
        <begin position="46"/>
        <end position="180"/>
    </location>
</feature>
<feature type="signal peptide" evidence="2">
    <location>
        <begin position="1"/>
        <end position="24"/>
    </location>
</feature>
<name>A0A918VIZ4_9GAMM</name>
<dbReference type="AlphaFoldDB" id="A0A918VIZ4"/>
<evidence type="ECO:0000259" key="3">
    <source>
        <dbReference type="Pfam" id="PF00675"/>
    </source>
</evidence>
<dbReference type="InterPro" id="IPR050361">
    <property type="entry name" value="MPP/UQCRC_Complex"/>
</dbReference>
<reference evidence="5" key="1">
    <citation type="journal article" date="2014" name="Int. J. Syst. Evol. Microbiol.">
        <title>Complete genome sequence of Corynebacterium casei LMG S-19264T (=DSM 44701T), isolated from a smear-ripened cheese.</title>
        <authorList>
            <consortium name="US DOE Joint Genome Institute (JGI-PGF)"/>
            <person name="Walter F."/>
            <person name="Albersmeier A."/>
            <person name="Kalinowski J."/>
            <person name="Ruckert C."/>
        </authorList>
    </citation>
    <scope>NUCLEOTIDE SEQUENCE</scope>
    <source>
        <strain evidence="5">KCTC 12711</strain>
    </source>
</reference>
<feature type="domain" description="Peptidase M16 N-terminal" evidence="3">
    <location>
        <begin position="487"/>
        <end position="599"/>
    </location>
</feature>
<dbReference type="GO" id="GO:0046872">
    <property type="term" value="F:metal ion binding"/>
    <property type="evidence" value="ECO:0007669"/>
    <property type="project" value="InterPro"/>
</dbReference>
<dbReference type="Gene3D" id="3.30.830.10">
    <property type="entry name" value="Metalloenzyme, LuxS/M16 peptidase-like"/>
    <property type="match status" value="4"/>
</dbReference>
<reference evidence="5" key="2">
    <citation type="submission" date="2020-09" db="EMBL/GenBank/DDBJ databases">
        <authorList>
            <person name="Sun Q."/>
            <person name="Kim S."/>
        </authorList>
    </citation>
    <scope>NUCLEOTIDE SEQUENCE</scope>
    <source>
        <strain evidence="5">KCTC 12711</strain>
    </source>
</reference>
<evidence type="ECO:0000313" key="5">
    <source>
        <dbReference type="EMBL" id="GGZ99966.1"/>
    </source>
</evidence>
<dbReference type="InterPro" id="IPR007863">
    <property type="entry name" value="Peptidase_M16_C"/>
</dbReference>
<keyword evidence="6" id="KW-1185">Reference proteome</keyword>
<sequence length="919" mass="101802">MTIKKSLHHFIWLAALALLAPAMAANEDLDIPYTKYTLDNGLTLIVHEDHKAPIVAVNVWYHVGSKDEKVGRTGFAHLFEHLMFNGSENYDDEWFKALDRAGATGINGTTNQDRTNYYQVVPKNALEMTLWLESDRMGHLLGAVTQEKLDEQRSVVQNEKRQRENQPYGKAFSTIFENAYPIGHPYSWPVIGSMEDLDSASLDDVHEWFKTRYGASNATITLAGDVDPEQAKTLVEKYFGDIEPGPPLVRHKKWVAKRRGQREQTMYDRVPQARLYKIWNVPEWGSAEADYLDLASGVLSNDKESRLYKRLVYQDRLASDIQAFSFNSEIGGLFGVIVTALEAEKLDQIDQIIDQELATFLAKGPSKDELERVKSSARASYLRSLERVATKADILAKHQVFTGSLETMSAHNKRYLEATAEQVQNTARAWLSDGEYKLRVVPFPTLASKPSTVDRSAGLPSPGTPPVVAFDTIQHATLSNGLKVRLAERHDVPVVRMELLVDAGYAADRTVKPGTANMTMNMLDEGTAKFSALDISARLARMGTGISSGASLDSCSVNLNTLTEHLEPSLEIYADMILHPNFPEAELDRLKQRQLAAIAQEKNTPIGAGLRLLPTLLYGADHAYAAPFSGSGTEQSVEQMTVADLAQYHQTWFKANNATLVVTGDISMEKLVPLLEGSLAKLPTGEVPTKDISRIAPLTEPVVYLVDRPGAEQSVIFATSMVPEYGFDDELPLSMMNEVLGASFTSRINMNLREDKGWSYGARSVIRSTQSERPYIAYAPVQKDQTAASMLEIRNELASIQSDRPATDDELAAALDKRILTLPGRWETAGAVEADLTAMVRYDLADDYWDNYVNDLRALNLQQINDAAKQYLQPNAMLWLVVGDRASIEQSVRDAGLGKVIVLNAEGEPVTDATAINAE</sequence>
<proteinExistence type="inferred from homology"/>
<dbReference type="PANTHER" id="PTHR11851">
    <property type="entry name" value="METALLOPROTEASE"/>
    <property type="match status" value="1"/>
</dbReference>